<keyword evidence="1" id="KW-0472">Membrane</keyword>
<evidence type="ECO:0008006" key="4">
    <source>
        <dbReference type="Google" id="ProtNLM"/>
    </source>
</evidence>
<proteinExistence type="predicted"/>
<keyword evidence="1" id="KW-0812">Transmembrane</keyword>
<name>A0A944DCK5_DENI1</name>
<keyword evidence="2" id="KW-0614">Plasmid</keyword>
<dbReference type="EMBL" id="JAEKFT010000023">
    <property type="protein sequence ID" value="MBT0962982.1"/>
    <property type="molecule type" value="Genomic_DNA"/>
</dbReference>
<geneLocation type="plasmid" evidence="2">
    <name>unnamed1</name>
</geneLocation>
<organism evidence="2 3">
    <name type="scientific">Denitromonas iodatirespirans</name>
    <dbReference type="NCBI Taxonomy" id="2795389"/>
    <lineage>
        <taxon>Bacteria</taxon>
        <taxon>Pseudomonadati</taxon>
        <taxon>Pseudomonadota</taxon>
        <taxon>Betaproteobacteria</taxon>
        <taxon>Rhodocyclales</taxon>
        <taxon>Zoogloeaceae</taxon>
        <taxon>Denitromonas</taxon>
    </lineage>
</organism>
<keyword evidence="1" id="KW-1133">Transmembrane helix</keyword>
<comment type="caution">
    <text evidence="2">The sequence shown here is derived from an EMBL/GenBank/DDBJ whole genome shotgun (WGS) entry which is preliminary data.</text>
</comment>
<accession>A0A944DCK5</accession>
<evidence type="ECO:0000313" key="2">
    <source>
        <dbReference type="EMBL" id="MBT0962982.1"/>
    </source>
</evidence>
<protein>
    <recommendedName>
        <fullName evidence="4">YgjV family protein</fullName>
    </recommendedName>
</protein>
<keyword evidence="3" id="KW-1185">Reference proteome</keyword>
<dbReference type="AlphaFoldDB" id="A0A944DCK5"/>
<dbReference type="Proteomes" id="UP000694660">
    <property type="component" value="Unassembled WGS sequence"/>
</dbReference>
<feature type="transmembrane region" description="Helical" evidence="1">
    <location>
        <begin position="29"/>
        <end position="47"/>
    </location>
</feature>
<sequence>MVELVEFISAGLAICGAWLVALQGRFLRVGFGFYLASNVGWIAFCILDEKVWLLVQTLALSGSSILGLVRSRRPRTDMK</sequence>
<dbReference type="RefSeq" id="WP_214362956.1">
    <property type="nucleotide sequence ID" value="NZ_JAEKFT010000023.1"/>
</dbReference>
<feature type="transmembrane region" description="Helical" evidence="1">
    <location>
        <begin position="6"/>
        <end position="22"/>
    </location>
</feature>
<evidence type="ECO:0000313" key="3">
    <source>
        <dbReference type="Proteomes" id="UP000694660"/>
    </source>
</evidence>
<gene>
    <name evidence="2" type="ORF">I8J34_17505</name>
</gene>
<reference evidence="3" key="1">
    <citation type="journal article" date="2022" name="ISME J.">
        <title>Genetic and phylogenetic analysis of dissimilatory iodate-reducing bacteria identifies potential niches across the world's oceans.</title>
        <authorList>
            <person name="Reyes-Umana V."/>
            <person name="Henning Z."/>
            <person name="Lee K."/>
            <person name="Barnum T.P."/>
            <person name="Coates J.D."/>
        </authorList>
    </citation>
    <scope>NUCLEOTIDE SEQUENCE [LARGE SCALE GENOMIC DNA]</scope>
    <source>
        <strain evidence="3">IR12</strain>
    </source>
</reference>
<evidence type="ECO:0000256" key="1">
    <source>
        <dbReference type="SAM" id="Phobius"/>
    </source>
</evidence>
<feature type="transmembrane region" description="Helical" evidence="1">
    <location>
        <begin position="53"/>
        <end position="69"/>
    </location>
</feature>